<gene>
    <name evidence="1" type="ORF">GCM10022250_43740</name>
</gene>
<dbReference type="Proteomes" id="UP001501333">
    <property type="component" value="Unassembled WGS sequence"/>
</dbReference>
<proteinExistence type="predicted"/>
<name>A0ABP7YV18_9FLAO</name>
<comment type="caution">
    <text evidence="1">The sequence shown here is derived from an EMBL/GenBank/DDBJ whole genome shotgun (WGS) entry which is preliminary data.</text>
</comment>
<reference evidence="2" key="1">
    <citation type="journal article" date="2019" name="Int. J. Syst. Evol. Microbiol.">
        <title>The Global Catalogue of Microorganisms (GCM) 10K type strain sequencing project: providing services to taxonomists for standard genome sequencing and annotation.</title>
        <authorList>
            <consortium name="The Broad Institute Genomics Platform"/>
            <consortium name="The Broad Institute Genome Sequencing Center for Infectious Disease"/>
            <person name="Wu L."/>
            <person name="Ma J."/>
        </authorList>
    </citation>
    <scope>NUCLEOTIDE SEQUENCE [LARGE SCALE GENOMIC DNA]</scope>
    <source>
        <strain evidence="2">JCM 17386</strain>
    </source>
</reference>
<dbReference type="EMBL" id="BAABAO010000016">
    <property type="protein sequence ID" value="GAA4141813.1"/>
    <property type="molecule type" value="Genomic_DNA"/>
</dbReference>
<evidence type="ECO:0000313" key="1">
    <source>
        <dbReference type="EMBL" id="GAA4141813.1"/>
    </source>
</evidence>
<organism evidence="1 2">
    <name type="scientific">Flavobacterium chungbukense</name>
    <dbReference type="NCBI Taxonomy" id="877464"/>
    <lineage>
        <taxon>Bacteria</taxon>
        <taxon>Pseudomonadati</taxon>
        <taxon>Bacteroidota</taxon>
        <taxon>Flavobacteriia</taxon>
        <taxon>Flavobacteriales</taxon>
        <taxon>Flavobacteriaceae</taxon>
        <taxon>Flavobacterium</taxon>
    </lineage>
</organism>
<evidence type="ECO:0000313" key="2">
    <source>
        <dbReference type="Proteomes" id="UP001501333"/>
    </source>
</evidence>
<accession>A0ABP7YV18</accession>
<keyword evidence="2" id="KW-1185">Reference proteome</keyword>
<sequence>MLASTGNKILEIVFLLFLYDLCSKIIIEASARTIKIILKIKCAFQLIFSKIPPHEHGTNEL</sequence>
<protein>
    <submittedName>
        <fullName evidence="1">Uncharacterized protein</fullName>
    </submittedName>
</protein>